<dbReference type="STRING" id="1486859.SAMN05444273_10417"/>
<reference evidence="2" key="1">
    <citation type="submission" date="2016-11" db="EMBL/GenBank/DDBJ databases">
        <authorList>
            <person name="Varghese N."/>
            <person name="Submissions S."/>
        </authorList>
    </citation>
    <scope>NUCLEOTIDE SEQUENCE [LARGE SCALE GENOMIC DNA]</scope>
    <source>
        <strain evidence="2">DSM 100566</strain>
    </source>
</reference>
<dbReference type="EMBL" id="FQUV01000004">
    <property type="protein sequence ID" value="SHF12248.1"/>
    <property type="molecule type" value="Genomic_DNA"/>
</dbReference>
<organism evidence="1 2">
    <name type="scientific">Litoreibacter ascidiaceicola</name>
    <dbReference type="NCBI Taxonomy" id="1486859"/>
    <lineage>
        <taxon>Bacteria</taxon>
        <taxon>Pseudomonadati</taxon>
        <taxon>Pseudomonadota</taxon>
        <taxon>Alphaproteobacteria</taxon>
        <taxon>Rhodobacterales</taxon>
        <taxon>Roseobacteraceae</taxon>
        <taxon>Litoreibacter</taxon>
    </lineage>
</organism>
<dbReference type="AlphaFoldDB" id="A0A1M4Z2R9"/>
<evidence type="ECO:0000313" key="2">
    <source>
        <dbReference type="Proteomes" id="UP000184144"/>
    </source>
</evidence>
<evidence type="ECO:0000313" key="1">
    <source>
        <dbReference type="EMBL" id="SHF12248.1"/>
    </source>
</evidence>
<accession>A0A1M4Z2R9</accession>
<sequence>MHQLEGRLASDTAKALINSSVVDGEAFFTFNAQQLR</sequence>
<keyword evidence="2" id="KW-1185">Reference proteome</keyword>
<proteinExistence type="predicted"/>
<protein>
    <submittedName>
        <fullName evidence="1">Uncharacterized protein</fullName>
    </submittedName>
</protein>
<gene>
    <name evidence="1" type="ORF">SAMN05444273_10417</name>
</gene>
<dbReference type="Proteomes" id="UP000184144">
    <property type="component" value="Unassembled WGS sequence"/>
</dbReference>
<name>A0A1M4Z2R9_9RHOB</name>